<dbReference type="GeneID" id="40100731"/>
<reference evidence="1" key="1">
    <citation type="submission" date="2017-10" db="EMBL/GenBank/DDBJ databases">
        <authorList>
            <person name="Banno H."/>
            <person name="Chua N.-H."/>
        </authorList>
    </citation>
    <scope>NUCLEOTIDE SEQUENCE [LARGE SCALE GENOMIC DNA]</scope>
</reference>
<dbReference type="EMBL" id="LR596615">
    <property type="protein sequence ID" value="VUE36359.1"/>
    <property type="molecule type" value="Genomic_DNA"/>
</dbReference>
<dbReference type="OrthoDB" id="27333at10239"/>
<proteinExistence type="predicted"/>
<dbReference type="Proteomes" id="UP000240931">
    <property type="component" value="Segment"/>
</dbReference>
<name>A0A2C9CXN8_9CAUD</name>
<evidence type="ECO:0000313" key="2">
    <source>
        <dbReference type="EMBL" id="VUE36359.1"/>
    </source>
</evidence>
<evidence type="ECO:0000313" key="1">
    <source>
        <dbReference type="EMBL" id="SOK58590.1"/>
    </source>
</evidence>
<accession>A0A2C9CXN8</accession>
<evidence type="ECO:0000313" key="3">
    <source>
        <dbReference type="Proteomes" id="UP000240931"/>
    </source>
</evidence>
<organism evidence="1 3">
    <name type="scientific">Yersinia phage fHe-Yen9-04</name>
    <dbReference type="NCBI Taxonomy" id="2052742"/>
    <lineage>
        <taxon>Viruses</taxon>
        <taxon>Duplodnaviria</taxon>
        <taxon>Heunggongvirae</taxon>
        <taxon>Uroviricota</taxon>
        <taxon>Caudoviricetes</taxon>
        <taxon>Eneladusvirus</taxon>
        <taxon>Eneladusvirus Yen904</taxon>
    </lineage>
</organism>
<dbReference type="RefSeq" id="YP_009623923.1">
    <property type="nucleotide sequence ID" value="NC_042116.1"/>
</dbReference>
<reference evidence="3" key="2">
    <citation type="submission" date="2017-10" db="EMBL/GenBank/DDBJ databases">
        <authorList>
            <person name="Skurnik M."/>
        </authorList>
    </citation>
    <scope>NUCLEOTIDE SEQUENCE [LARGE SCALE GENOMIC DNA]</scope>
</reference>
<keyword evidence="3" id="KW-1185">Reference proteome</keyword>
<dbReference type="KEGG" id="vg:40100731"/>
<dbReference type="Proteomes" id="UP000317227">
    <property type="component" value="Segment"/>
</dbReference>
<dbReference type="EMBL" id="LT960551">
    <property type="protein sequence ID" value="SOK58590.1"/>
    <property type="molecule type" value="Genomic_DNA"/>
</dbReference>
<protein>
    <submittedName>
        <fullName evidence="1">Uncharacterized protein</fullName>
    </submittedName>
</protein>
<evidence type="ECO:0000313" key="4">
    <source>
        <dbReference type="Proteomes" id="UP000317227"/>
    </source>
</evidence>
<reference evidence="2 4" key="3">
    <citation type="submission" date="2019-06" db="EMBL/GenBank/DDBJ databases">
        <authorList>
            <person name="Bower L."/>
            <person name="Leinonen R."/>
        </authorList>
    </citation>
    <scope>NUCLEOTIDE SEQUENCE [LARGE SCALE GENOMIC DNA]</scope>
</reference>
<sequence length="64" mass="7326">MDSRKFYDMVIEDVMAFDKVLYDLEQMSSNAPNPRIRTVADVAILHVKLAREISQALKDANEGR</sequence>
<gene>
    <name evidence="1" type="primary">g313</name>
</gene>